<dbReference type="InterPro" id="IPR021109">
    <property type="entry name" value="Peptidase_aspartic_dom_sf"/>
</dbReference>
<name>A0AAD9IGR7_PROWI</name>
<feature type="region of interest" description="Disordered" evidence="13">
    <location>
        <begin position="503"/>
        <end position="528"/>
    </location>
</feature>
<evidence type="ECO:0000256" key="10">
    <source>
        <dbReference type="ARBA" id="ARBA00046288"/>
    </source>
</evidence>
<keyword evidence="4" id="KW-0732">Signal</keyword>
<feature type="transmembrane region" description="Helical" evidence="14">
    <location>
        <begin position="465"/>
        <end position="487"/>
    </location>
</feature>
<feature type="domain" description="Peptidase A1" evidence="15">
    <location>
        <begin position="34"/>
        <end position="388"/>
    </location>
</feature>
<dbReference type="InterPro" id="IPR032861">
    <property type="entry name" value="TAXi_N"/>
</dbReference>
<evidence type="ECO:0000313" key="17">
    <source>
        <dbReference type="Proteomes" id="UP001255856"/>
    </source>
</evidence>
<dbReference type="SUPFAM" id="SSF50630">
    <property type="entry name" value="Acid proteases"/>
    <property type="match status" value="1"/>
</dbReference>
<dbReference type="CDD" id="cd05476">
    <property type="entry name" value="pepsin_A_like_plant"/>
    <property type="match status" value="1"/>
</dbReference>
<evidence type="ECO:0000256" key="2">
    <source>
        <dbReference type="ARBA" id="ARBA00022670"/>
    </source>
</evidence>
<organism evidence="16 17">
    <name type="scientific">Prototheca wickerhamii</name>
    <dbReference type="NCBI Taxonomy" id="3111"/>
    <lineage>
        <taxon>Eukaryota</taxon>
        <taxon>Viridiplantae</taxon>
        <taxon>Chlorophyta</taxon>
        <taxon>core chlorophytes</taxon>
        <taxon>Trebouxiophyceae</taxon>
        <taxon>Chlorellales</taxon>
        <taxon>Chlorellaceae</taxon>
        <taxon>Prototheca</taxon>
    </lineage>
</organism>
<dbReference type="Proteomes" id="UP001255856">
    <property type="component" value="Unassembled WGS sequence"/>
</dbReference>
<dbReference type="EMBL" id="JASFZW010000010">
    <property type="protein sequence ID" value="KAK2076325.1"/>
    <property type="molecule type" value="Genomic_DNA"/>
</dbReference>
<keyword evidence="8 14" id="KW-0472">Membrane</keyword>
<evidence type="ECO:0000256" key="13">
    <source>
        <dbReference type="SAM" id="MobiDB-lite"/>
    </source>
</evidence>
<evidence type="ECO:0000256" key="7">
    <source>
        <dbReference type="ARBA" id="ARBA00022989"/>
    </source>
</evidence>
<comment type="caution">
    <text evidence="16">The sequence shown here is derived from an EMBL/GenBank/DDBJ whole genome shotgun (WGS) entry which is preliminary data.</text>
</comment>
<keyword evidence="6 12" id="KW-0378">Hydrolase</keyword>
<evidence type="ECO:0000256" key="8">
    <source>
        <dbReference type="ARBA" id="ARBA00023136"/>
    </source>
</evidence>
<dbReference type="AlphaFoldDB" id="A0AAD9IGR7"/>
<dbReference type="Pfam" id="PF14543">
    <property type="entry name" value="TAXi_N"/>
    <property type="match status" value="1"/>
</dbReference>
<feature type="compositionally biased region" description="Polar residues" evidence="13">
    <location>
        <begin position="513"/>
        <end position="528"/>
    </location>
</feature>
<dbReference type="GO" id="GO:0012505">
    <property type="term" value="C:endomembrane system"/>
    <property type="evidence" value="ECO:0007669"/>
    <property type="project" value="UniProtKB-SubCell"/>
</dbReference>
<evidence type="ECO:0000256" key="9">
    <source>
        <dbReference type="ARBA" id="ARBA00023180"/>
    </source>
</evidence>
<feature type="active site" evidence="11">
    <location>
        <position position="52"/>
    </location>
</feature>
<protein>
    <recommendedName>
        <fullName evidence="15">Peptidase A1 domain-containing protein</fullName>
    </recommendedName>
</protein>
<evidence type="ECO:0000256" key="5">
    <source>
        <dbReference type="ARBA" id="ARBA00022750"/>
    </source>
</evidence>
<dbReference type="PROSITE" id="PS51767">
    <property type="entry name" value="PEPTIDASE_A1"/>
    <property type="match status" value="1"/>
</dbReference>
<dbReference type="PANTHER" id="PTHR13683:SF375">
    <property type="entry name" value="PEPTIDASE A1 DOMAIN-CONTAINING PROTEIN"/>
    <property type="match status" value="1"/>
</dbReference>
<evidence type="ECO:0000256" key="4">
    <source>
        <dbReference type="ARBA" id="ARBA00022729"/>
    </source>
</evidence>
<dbReference type="Pfam" id="PF14541">
    <property type="entry name" value="TAXi_C"/>
    <property type="match status" value="1"/>
</dbReference>
<sequence>MASLFRASPSTWRRELLRTSGIYLHGNVKALGYFYATLYLGTPARRFDLIVDTGSTMTYMPCADCGDGCGPNHQNLAYDPAASNTSERVACASENCQCGSPRCGCRDNGQTCTYQRSYAERSSSSGIMFRDVLALHDGAGPGVPVNFGCELQETGEIFRQQADGLIGLGQSDASVLRQLARAGVVQERFAMCFGSVDGRGALVLGGRGGDAAPAEAGWTPMVRRPRTPFYYNVRIEALAVGGEDLGVGAAAFDQGYGAVMDSGTTFGYLPTPAYTSFVAAVTRHALARGLNLTDGPEPGFKDTCFAGAPEYHDGFGLAAVFPTLNITFGGGFTLSLGPLNYLFVHTFGQGKYCLGVFDNGMAGTVLGGIMFRNVLVDYDVERQRIGFAHADCDALGQRIRPSCGAFAAELRQAAQAAGDCSAEGASLGTREDAQGGEAEPAQAGASSSPSGPAAPAGVKHLMPSLVVLFTGLALVLGLAAVALGLVLRQRWLARAAGRGEEAPLVGAARPAAKSSQDLELTPSSAPLV</sequence>
<keyword evidence="2 12" id="KW-0645">Protease</keyword>
<evidence type="ECO:0000256" key="3">
    <source>
        <dbReference type="ARBA" id="ARBA00022692"/>
    </source>
</evidence>
<evidence type="ECO:0000256" key="6">
    <source>
        <dbReference type="ARBA" id="ARBA00022801"/>
    </source>
</evidence>
<evidence type="ECO:0000313" key="16">
    <source>
        <dbReference type="EMBL" id="KAK2076325.1"/>
    </source>
</evidence>
<evidence type="ECO:0000256" key="11">
    <source>
        <dbReference type="PIRSR" id="PIRSR601461-1"/>
    </source>
</evidence>
<accession>A0AAD9IGR7</accession>
<keyword evidence="5 12" id="KW-0064">Aspartyl protease</keyword>
<feature type="compositionally biased region" description="Low complexity" evidence="13">
    <location>
        <begin position="435"/>
        <end position="454"/>
    </location>
</feature>
<dbReference type="InterPro" id="IPR034161">
    <property type="entry name" value="Pepsin-like_plant"/>
</dbReference>
<dbReference type="PROSITE" id="PS00141">
    <property type="entry name" value="ASP_PROTEASE"/>
    <property type="match status" value="1"/>
</dbReference>
<feature type="active site" evidence="11">
    <location>
        <position position="261"/>
    </location>
</feature>
<dbReference type="PANTHER" id="PTHR13683">
    <property type="entry name" value="ASPARTYL PROTEASES"/>
    <property type="match status" value="1"/>
</dbReference>
<dbReference type="InterPro" id="IPR001969">
    <property type="entry name" value="Aspartic_peptidase_AS"/>
</dbReference>
<comment type="subcellular location">
    <subcellularLocation>
        <location evidence="10">Endomembrane system</location>
        <topology evidence="10">Single-pass type I membrane protein</topology>
    </subcellularLocation>
</comment>
<proteinExistence type="inferred from homology"/>
<gene>
    <name evidence="16" type="ORF">QBZ16_000849</name>
</gene>
<dbReference type="GO" id="GO:0004190">
    <property type="term" value="F:aspartic-type endopeptidase activity"/>
    <property type="evidence" value="ECO:0007669"/>
    <property type="project" value="UniProtKB-KW"/>
</dbReference>
<dbReference type="PRINTS" id="PR00792">
    <property type="entry name" value="PEPSIN"/>
</dbReference>
<evidence type="ECO:0000256" key="14">
    <source>
        <dbReference type="SAM" id="Phobius"/>
    </source>
</evidence>
<feature type="region of interest" description="Disordered" evidence="13">
    <location>
        <begin position="425"/>
        <end position="454"/>
    </location>
</feature>
<dbReference type="InterPro" id="IPR032799">
    <property type="entry name" value="TAXi_C"/>
</dbReference>
<keyword evidence="17" id="KW-1185">Reference proteome</keyword>
<reference evidence="16" key="1">
    <citation type="submission" date="2021-01" db="EMBL/GenBank/DDBJ databases">
        <authorList>
            <person name="Eckstrom K.M.E."/>
        </authorList>
    </citation>
    <scope>NUCLEOTIDE SEQUENCE</scope>
    <source>
        <strain evidence="16">UVCC 0001</strain>
    </source>
</reference>
<keyword evidence="3 14" id="KW-0812">Transmembrane</keyword>
<evidence type="ECO:0000256" key="12">
    <source>
        <dbReference type="RuleBase" id="RU000454"/>
    </source>
</evidence>
<evidence type="ECO:0000259" key="15">
    <source>
        <dbReference type="PROSITE" id="PS51767"/>
    </source>
</evidence>
<comment type="similarity">
    <text evidence="1 12">Belongs to the peptidase A1 family.</text>
</comment>
<dbReference type="Gene3D" id="2.40.70.10">
    <property type="entry name" value="Acid Proteases"/>
    <property type="match status" value="2"/>
</dbReference>
<dbReference type="InterPro" id="IPR033121">
    <property type="entry name" value="PEPTIDASE_A1"/>
</dbReference>
<keyword evidence="7 14" id="KW-1133">Transmembrane helix</keyword>
<keyword evidence="9" id="KW-0325">Glycoprotein</keyword>
<dbReference type="GO" id="GO:0006508">
    <property type="term" value="P:proteolysis"/>
    <property type="evidence" value="ECO:0007669"/>
    <property type="project" value="UniProtKB-KW"/>
</dbReference>
<evidence type="ECO:0000256" key="1">
    <source>
        <dbReference type="ARBA" id="ARBA00007447"/>
    </source>
</evidence>
<dbReference type="InterPro" id="IPR001461">
    <property type="entry name" value="Aspartic_peptidase_A1"/>
</dbReference>